<protein>
    <submittedName>
        <fullName evidence="1">Uncharacterized protein</fullName>
    </submittedName>
</protein>
<accession>A0A9P5ZIX0</accession>
<sequence length="164" mass="18919">MNFMAVLVHCLRSSAIRLNQRLIVKAAFLIIVHHSDQRFQKCEHQTFNSLSTSPSLHIPPISAVLYKRNPCYRFTLKSHIVCAFRSPQVVWRGRKTFVGFFQFFQEGNLQKEHDLHKISIFPCISLFGKFSTTFLERSGSRSSRTTCNNSSTKYTAAFVTKRPD</sequence>
<dbReference type="AlphaFoldDB" id="A0A9P5ZIX0"/>
<organism evidence="1 2">
    <name type="scientific">Pleurotus eryngii</name>
    <name type="common">Boletus of the steppes</name>
    <dbReference type="NCBI Taxonomy" id="5323"/>
    <lineage>
        <taxon>Eukaryota</taxon>
        <taxon>Fungi</taxon>
        <taxon>Dikarya</taxon>
        <taxon>Basidiomycota</taxon>
        <taxon>Agaricomycotina</taxon>
        <taxon>Agaricomycetes</taxon>
        <taxon>Agaricomycetidae</taxon>
        <taxon>Agaricales</taxon>
        <taxon>Pleurotineae</taxon>
        <taxon>Pleurotaceae</taxon>
        <taxon>Pleurotus</taxon>
    </lineage>
</organism>
<dbReference type="Proteomes" id="UP000807025">
    <property type="component" value="Unassembled WGS sequence"/>
</dbReference>
<proteinExistence type="predicted"/>
<reference evidence="1" key="1">
    <citation type="submission" date="2020-11" db="EMBL/GenBank/DDBJ databases">
        <authorList>
            <consortium name="DOE Joint Genome Institute"/>
            <person name="Ahrendt S."/>
            <person name="Riley R."/>
            <person name="Andreopoulos W."/>
            <person name="Labutti K."/>
            <person name="Pangilinan J."/>
            <person name="Ruiz-Duenas F.J."/>
            <person name="Barrasa J.M."/>
            <person name="Sanchez-Garcia M."/>
            <person name="Camarero S."/>
            <person name="Miyauchi S."/>
            <person name="Serrano A."/>
            <person name="Linde D."/>
            <person name="Babiker R."/>
            <person name="Drula E."/>
            <person name="Ayuso-Fernandez I."/>
            <person name="Pacheco R."/>
            <person name="Padilla G."/>
            <person name="Ferreira P."/>
            <person name="Barriuso J."/>
            <person name="Kellner H."/>
            <person name="Castanera R."/>
            <person name="Alfaro M."/>
            <person name="Ramirez L."/>
            <person name="Pisabarro A.G."/>
            <person name="Kuo A."/>
            <person name="Tritt A."/>
            <person name="Lipzen A."/>
            <person name="He G."/>
            <person name="Yan M."/>
            <person name="Ng V."/>
            <person name="Cullen D."/>
            <person name="Martin F."/>
            <person name="Rosso M.-N."/>
            <person name="Henrissat B."/>
            <person name="Hibbett D."/>
            <person name="Martinez A.T."/>
            <person name="Grigoriev I.V."/>
        </authorList>
    </citation>
    <scope>NUCLEOTIDE SEQUENCE</scope>
    <source>
        <strain evidence="1">ATCC 90797</strain>
    </source>
</reference>
<evidence type="ECO:0000313" key="2">
    <source>
        <dbReference type="Proteomes" id="UP000807025"/>
    </source>
</evidence>
<dbReference type="EMBL" id="MU154777">
    <property type="protein sequence ID" value="KAF9487440.1"/>
    <property type="molecule type" value="Genomic_DNA"/>
</dbReference>
<gene>
    <name evidence="1" type="ORF">BDN71DRAFT_631782</name>
</gene>
<comment type="caution">
    <text evidence="1">The sequence shown here is derived from an EMBL/GenBank/DDBJ whole genome shotgun (WGS) entry which is preliminary data.</text>
</comment>
<evidence type="ECO:0000313" key="1">
    <source>
        <dbReference type="EMBL" id="KAF9487440.1"/>
    </source>
</evidence>
<keyword evidence="2" id="KW-1185">Reference proteome</keyword>
<name>A0A9P5ZIX0_PLEER</name>